<dbReference type="Proteomes" id="UP001189429">
    <property type="component" value="Unassembled WGS sequence"/>
</dbReference>
<feature type="non-terminal residue" evidence="1">
    <location>
        <position position="1"/>
    </location>
</feature>
<comment type="caution">
    <text evidence="1">The sequence shown here is derived from an EMBL/GenBank/DDBJ whole genome shotgun (WGS) entry which is preliminary data.</text>
</comment>
<dbReference type="EMBL" id="CAUYUJ010006263">
    <property type="protein sequence ID" value="CAK0816763.1"/>
    <property type="molecule type" value="Genomic_DNA"/>
</dbReference>
<evidence type="ECO:0000313" key="1">
    <source>
        <dbReference type="EMBL" id="CAK0816763.1"/>
    </source>
</evidence>
<name>A0ABN9REI6_9DINO</name>
<gene>
    <name evidence="1" type="ORF">PCOR1329_LOCUS19581</name>
</gene>
<keyword evidence="2" id="KW-1185">Reference proteome</keyword>
<protein>
    <recommendedName>
        <fullName evidence="3">Beta-galactosidase</fullName>
    </recommendedName>
</protein>
<organism evidence="1 2">
    <name type="scientific">Prorocentrum cordatum</name>
    <dbReference type="NCBI Taxonomy" id="2364126"/>
    <lineage>
        <taxon>Eukaryota</taxon>
        <taxon>Sar</taxon>
        <taxon>Alveolata</taxon>
        <taxon>Dinophyceae</taxon>
        <taxon>Prorocentrales</taxon>
        <taxon>Prorocentraceae</taxon>
        <taxon>Prorocentrum</taxon>
    </lineage>
</organism>
<accession>A0ABN9REI6</accession>
<evidence type="ECO:0000313" key="2">
    <source>
        <dbReference type="Proteomes" id="UP001189429"/>
    </source>
</evidence>
<proteinExistence type="predicted"/>
<sequence length="141" mass="14860">EEERGAPDGRAPFSDLWGRLGLLHADVEEGFSADQALLSAIMSSSKVAGDERVEVRAADGSTVVATRPGLLLSDVSHADVLQAERLTTREAPAAAIERYGRRAVWGGGSVLAASGLFVAGELAKGPDGVPRWHNLLYLPDL</sequence>
<evidence type="ECO:0008006" key="3">
    <source>
        <dbReference type="Google" id="ProtNLM"/>
    </source>
</evidence>
<reference evidence="1" key="1">
    <citation type="submission" date="2023-10" db="EMBL/GenBank/DDBJ databases">
        <authorList>
            <person name="Chen Y."/>
            <person name="Shah S."/>
            <person name="Dougan E. K."/>
            <person name="Thang M."/>
            <person name="Chan C."/>
        </authorList>
    </citation>
    <scope>NUCLEOTIDE SEQUENCE [LARGE SCALE GENOMIC DNA]</scope>
</reference>